<gene>
    <name evidence="7" type="ORF">L1049_021523</name>
</gene>
<feature type="transmembrane region" description="Helical" evidence="6">
    <location>
        <begin position="323"/>
        <end position="342"/>
    </location>
</feature>
<dbReference type="EMBL" id="JBBPBK010000043">
    <property type="protein sequence ID" value="KAK9266959.1"/>
    <property type="molecule type" value="Genomic_DNA"/>
</dbReference>
<sequence>MENGKAITTEERKIKYRGVKAMPFVIGNETFEKLGTIGTLTNLLVYLTTVFNMNSITATTVVNVFTGTCNFATLLGAFLCDTYFGRYKTLGFASIASFMGMLAITLTAAISKLHPPHCGTPETGICTGPTPWQMTFLLSGLGLLVVGAGGIRPCNLAFGADQFNPETESGKRGINSFFNWYYFTFTFAMMISLTIIVYLQSDVNWALGLAVPAFLMFLSCAMFFIGTRIYVKVKPEGSPLKSVVQVIVAAVRKRRLKLPEQPWLSLFNYMRINSINTKLPYTDQFRFLDKAAIITPKDKINPDGSAANPWRLCSMQQVEEVKCVVRVIPIWASAIIYYVAIVQQHTFVVFQALQSDRRLGNINFKIPAASYVVFLMLGLTVWIPIYDRIIVPSLRKITKKQGGITILQRMGFGIFLSIVTMLVSAFVEERRRSLALTNPIGIEPRKGEISSMSGLWLIPQLTLAGLAEAFTAIGQVEFYYKQFPENMRSIGGSLFYCGMAMSSYLSSFLVSVVHRMTTKAATGNWLPEDLNKGRLDYFYYMIAGLGVFNLGYFLVCAKWYKYKGTDDTAPPEVVMETKQPEKHIREKKKKKNFILFHTHHFFFFFFFFVSTIVNFNIVLSDPFCKNSGNETFEKLGAIGTLANLLVYLTSVFHMKSIAATTLINVFNGTTNFATLLGAFLSDTYFGRYKTLGVATVVSFLGLLVIALTAVIPKLHPPHCGGEETSCIGPTAWQMAFLLSGFGFLVIGAGGVRPCNLAFGADQFNPKTESGKRGIDSFFNWYFFTLTFAVMVSTTVIVYVQTEISWALGLSIPAALMLISGLLFFMGSRIYVKVKATGSPLTSVAQVIVVAIKKRQLKLPEQPLSLFNYIPPESINAKLPKTDQFRFLDKAAIINPEDKINPDGSAANPWKLCSMQQVEEVKCLMRVIPIWAAAIIYYIVIVQQQTFVVFQALQSNRHLGNTSFKIPAGSYIVFLMLGLTVWIPVYDRIIVPFLRKITGKQGGITILQRMGTGIFVSIITMLVSAFVEERRRSLALSKPIGIEHTRGDISSMSGLWLIPQLTLAGLAEAFTSIGQVEFYYKQFPENMRSIGGSLYYFGIAMASYLSGFLVSVVHRMTTKAATGNWLPEDLNEGRLDYFYYLIAGMGVINLGYFLVCSKWYKYKGNDGAAPLEVGMETKQREKHVV</sequence>
<dbReference type="GO" id="GO:0022857">
    <property type="term" value="F:transmembrane transporter activity"/>
    <property type="evidence" value="ECO:0007669"/>
    <property type="project" value="InterPro"/>
</dbReference>
<keyword evidence="5 6" id="KW-0472">Membrane</keyword>
<feature type="transmembrane region" description="Helical" evidence="6">
    <location>
        <begin position="731"/>
        <end position="758"/>
    </location>
</feature>
<evidence type="ECO:0000313" key="7">
    <source>
        <dbReference type="EMBL" id="KAK9266959.1"/>
    </source>
</evidence>
<feature type="transmembrane region" description="Helical" evidence="6">
    <location>
        <begin position="537"/>
        <end position="555"/>
    </location>
</feature>
<keyword evidence="8" id="KW-1185">Reference proteome</keyword>
<feature type="transmembrane region" description="Helical" evidence="6">
    <location>
        <begin position="494"/>
        <end position="517"/>
    </location>
</feature>
<protein>
    <submittedName>
        <fullName evidence="7">Uncharacterized protein</fullName>
    </submittedName>
</protein>
<accession>A0AAP0N9D0</accession>
<proteinExistence type="inferred from homology"/>
<evidence type="ECO:0000256" key="4">
    <source>
        <dbReference type="ARBA" id="ARBA00022989"/>
    </source>
</evidence>
<feature type="transmembrane region" description="Helical" evidence="6">
    <location>
        <begin position="1005"/>
        <end position="1026"/>
    </location>
</feature>
<evidence type="ECO:0000256" key="3">
    <source>
        <dbReference type="ARBA" id="ARBA00022692"/>
    </source>
</evidence>
<dbReference type="SUPFAM" id="SSF103473">
    <property type="entry name" value="MFS general substrate transporter"/>
    <property type="match status" value="2"/>
</dbReference>
<keyword evidence="3 6" id="KW-0812">Transmembrane</keyword>
<feature type="transmembrane region" description="Helical" evidence="6">
    <location>
        <begin position="1093"/>
        <end position="1116"/>
    </location>
</feature>
<comment type="similarity">
    <text evidence="2">Belongs to the major facilitator superfamily. Proton-dependent oligopeptide transporter (POT/PTR) (TC 2.A.17) family.</text>
</comment>
<name>A0AAP0N9D0_LIQFO</name>
<feature type="transmembrane region" description="Helical" evidence="6">
    <location>
        <begin position="90"/>
        <end position="111"/>
    </location>
</feature>
<evidence type="ECO:0000256" key="1">
    <source>
        <dbReference type="ARBA" id="ARBA00004141"/>
    </source>
</evidence>
<dbReference type="GO" id="GO:0016020">
    <property type="term" value="C:membrane"/>
    <property type="evidence" value="ECO:0007669"/>
    <property type="project" value="UniProtKB-SubCell"/>
</dbReference>
<dbReference type="AlphaFoldDB" id="A0AAP0N9D0"/>
<feature type="transmembrane region" description="Helical" evidence="6">
    <location>
        <begin position="963"/>
        <end position="984"/>
    </location>
</feature>
<dbReference type="CDD" id="cd17416">
    <property type="entry name" value="MFS_NPF1_2"/>
    <property type="match status" value="2"/>
</dbReference>
<feature type="transmembrane region" description="Helical" evidence="6">
    <location>
        <begin position="1053"/>
        <end position="1072"/>
    </location>
</feature>
<feature type="transmembrane region" description="Helical" evidence="6">
    <location>
        <begin position="180"/>
        <end position="199"/>
    </location>
</feature>
<comment type="caution">
    <text evidence="7">The sequence shown here is derived from an EMBL/GenBank/DDBJ whole genome shotgun (WGS) entry which is preliminary data.</text>
</comment>
<feature type="transmembrane region" description="Helical" evidence="6">
    <location>
        <begin position="691"/>
        <end position="711"/>
    </location>
</feature>
<feature type="transmembrane region" description="Helical" evidence="6">
    <location>
        <begin position="406"/>
        <end position="427"/>
    </location>
</feature>
<comment type="subcellular location">
    <subcellularLocation>
        <location evidence="1">Membrane</location>
        <topology evidence="1">Multi-pass membrane protein</topology>
    </subcellularLocation>
</comment>
<organism evidence="7 8">
    <name type="scientific">Liquidambar formosana</name>
    <name type="common">Formosan gum</name>
    <dbReference type="NCBI Taxonomy" id="63359"/>
    <lineage>
        <taxon>Eukaryota</taxon>
        <taxon>Viridiplantae</taxon>
        <taxon>Streptophyta</taxon>
        <taxon>Embryophyta</taxon>
        <taxon>Tracheophyta</taxon>
        <taxon>Spermatophyta</taxon>
        <taxon>Magnoliopsida</taxon>
        <taxon>eudicotyledons</taxon>
        <taxon>Gunneridae</taxon>
        <taxon>Pentapetalae</taxon>
        <taxon>Saxifragales</taxon>
        <taxon>Altingiaceae</taxon>
        <taxon>Liquidambar</taxon>
    </lineage>
</organism>
<feature type="transmembrane region" description="Helical" evidence="6">
    <location>
        <begin position="131"/>
        <end position="151"/>
    </location>
</feature>
<feature type="transmembrane region" description="Helical" evidence="6">
    <location>
        <begin position="1136"/>
        <end position="1154"/>
    </location>
</feature>
<evidence type="ECO:0000256" key="2">
    <source>
        <dbReference type="ARBA" id="ARBA00005982"/>
    </source>
</evidence>
<feature type="transmembrane region" description="Helical" evidence="6">
    <location>
        <begin position="362"/>
        <end position="385"/>
    </location>
</feature>
<evidence type="ECO:0000313" key="8">
    <source>
        <dbReference type="Proteomes" id="UP001415857"/>
    </source>
</evidence>
<dbReference type="InterPro" id="IPR036259">
    <property type="entry name" value="MFS_trans_sf"/>
</dbReference>
<feature type="transmembrane region" description="Helical" evidence="6">
    <location>
        <begin position="454"/>
        <end position="473"/>
    </location>
</feature>
<feature type="transmembrane region" description="Helical" evidence="6">
    <location>
        <begin position="56"/>
        <end position="78"/>
    </location>
</feature>
<feature type="transmembrane region" description="Helical" evidence="6">
    <location>
        <begin position="805"/>
        <end position="824"/>
    </location>
</feature>
<dbReference type="PANTHER" id="PTHR11654">
    <property type="entry name" value="OLIGOPEPTIDE TRANSPORTER-RELATED"/>
    <property type="match status" value="1"/>
</dbReference>
<evidence type="ECO:0000256" key="5">
    <source>
        <dbReference type="ARBA" id="ARBA00023136"/>
    </source>
</evidence>
<dbReference type="Gene3D" id="1.20.1250.20">
    <property type="entry name" value="MFS general substrate transporter like domains"/>
    <property type="match status" value="2"/>
</dbReference>
<dbReference type="InterPro" id="IPR000109">
    <property type="entry name" value="POT_fam"/>
</dbReference>
<feature type="transmembrane region" description="Helical" evidence="6">
    <location>
        <begin position="205"/>
        <end position="225"/>
    </location>
</feature>
<reference evidence="7 8" key="1">
    <citation type="journal article" date="2024" name="Plant J.">
        <title>Genome sequences and population genomics reveal climatic adaptation and genomic divergence between two closely related sweetgum species.</title>
        <authorList>
            <person name="Xu W.Q."/>
            <person name="Ren C.Q."/>
            <person name="Zhang X.Y."/>
            <person name="Comes H.P."/>
            <person name="Liu X.H."/>
            <person name="Li Y.G."/>
            <person name="Kettle C.J."/>
            <person name="Jalonen R."/>
            <person name="Gaisberger H."/>
            <person name="Ma Y.Z."/>
            <person name="Qiu Y.X."/>
        </authorList>
    </citation>
    <scope>NUCLEOTIDE SEQUENCE [LARGE SCALE GENOMIC DNA]</scope>
    <source>
        <strain evidence="7">Hangzhou</strain>
    </source>
</reference>
<keyword evidence="4 6" id="KW-1133">Transmembrane helix</keyword>
<dbReference type="Pfam" id="PF00854">
    <property type="entry name" value="PTR2"/>
    <property type="match status" value="2"/>
</dbReference>
<feature type="transmembrane region" description="Helical" evidence="6">
    <location>
        <begin position="778"/>
        <end position="799"/>
    </location>
</feature>
<dbReference type="Proteomes" id="UP001415857">
    <property type="component" value="Unassembled WGS sequence"/>
</dbReference>
<feature type="transmembrane region" description="Helical" evidence="6">
    <location>
        <begin position="923"/>
        <end position="943"/>
    </location>
</feature>
<feature type="transmembrane region" description="Helical" evidence="6">
    <location>
        <begin position="593"/>
        <end position="615"/>
    </location>
</feature>
<evidence type="ECO:0000256" key="6">
    <source>
        <dbReference type="SAM" id="Phobius"/>
    </source>
</evidence>